<dbReference type="Proteomes" id="UP001152797">
    <property type="component" value="Unassembled WGS sequence"/>
</dbReference>
<reference evidence="3" key="2">
    <citation type="submission" date="2024-04" db="EMBL/GenBank/DDBJ databases">
        <authorList>
            <person name="Chen Y."/>
            <person name="Shah S."/>
            <person name="Dougan E. K."/>
            <person name="Thang M."/>
            <person name="Chan C."/>
        </authorList>
    </citation>
    <scope>NUCLEOTIDE SEQUENCE [LARGE SCALE GENOMIC DNA]</scope>
</reference>
<protein>
    <submittedName>
        <fullName evidence="2">Uncharacterized protein</fullName>
    </submittedName>
</protein>
<dbReference type="EMBL" id="CAMXCT020004257">
    <property type="protein sequence ID" value="CAL1161722.1"/>
    <property type="molecule type" value="Genomic_DNA"/>
</dbReference>
<organism evidence="2">
    <name type="scientific">Cladocopium goreaui</name>
    <dbReference type="NCBI Taxonomy" id="2562237"/>
    <lineage>
        <taxon>Eukaryota</taxon>
        <taxon>Sar</taxon>
        <taxon>Alveolata</taxon>
        <taxon>Dinophyceae</taxon>
        <taxon>Suessiales</taxon>
        <taxon>Symbiodiniaceae</taxon>
        <taxon>Cladocopium</taxon>
    </lineage>
</organism>
<proteinExistence type="predicted"/>
<comment type="caution">
    <text evidence="2">The sequence shown here is derived from an EMBL/GenBank/DDBJ whole genome shotgun (WGS) entry which is preliminary data.</text>
</comment>
<feature type="signal peptide" evidence="1">
    <location>
        <begin position="1"/>
        <end position="32"/>
    </location>
</feature>
<feature type="chain" id="PRO_5043271354" evidence="1">
    <location>
        <begin position="33"/>
        <end position="285"/>
    </location>
</feature>
<dbReference type="OrthoDB" id="413044at2759"/>
<dbReference type="AlphaFoldDB" id="A0A9P1DEL3"/>
<name>A0A9P1DEL3_9DINO</name>
<sequence length="285" mass="32211">MLQRASRCGMPSRFLPTALLLLASLWSSTTFAGSGEERCRRSVVQRHSALPSAPPVPFGAARQRLRDATGASELTAPLPWPPETAEIMVDAHSIIQWYWNETLEIEQDLNLVHDKFMFWPGRVVNAAKLLVRRYGLDRPPSPWSPVIVVFDLPDPGMTWNGKQVKLYRNLARQGPTIHDGLTFAWSNTYVDTSASEMYRCDREVLYMLEMLSRPYPRRQVLVTADPKLAEQAELFSLVRGPEWFDQELQSLGQEGQAAREALLGLKEDNSLEDLPFGIKNAFAAR</sequence>
<gene>
    <name evidence="2" type="ORF">C1SCF055_LOCUS33798</name>
</gene>
<keyword evidence="1" id="KW-0732">Signal</keyword>
<evidence type="ECO:0000313" key="2">
    <source>
        <dbReference type="EMBL" id="CAI4008347.1"/>
    </source>
</evidence>
<reference evidence="2" key="1">
    <citation type="submission" date="2022-10" db="EMBL/GenBank/DDBJ databases">
        <authorList>
            <person name="Chen Y."/>
            <person name="Dougan E. K."/>
            <person name="Chan C."/>
            <person name="Rhodes N."/>
            <person name="Thang M."/>
        </authorList>
    </citation>
    <scope>NUCLEOTIDE SEQUENCE</scope>
</reference>
<evidence type="ECO:0000313" key="4">
    <source>
        <dbReference type="Proteomes" id="UP001152797"/>
    </source>
</evidence>
<dbReference type="EMBL" id="CAMXCT010004257">
    <property type="protein sequence ID" value="CAI4008347.1"/>
    <property type="molecule type" value="Genomic_DNA"/>
</dbReference>
<dbReference type="EMBL" id="CAMXCT030004257">
    <property type="protein sequence ID" value="CAL4795659.1"/>
    <property type="molecule type" value="Genomic_DNA"/>
</dbReference>
<evidence type="ECO:0000256" key="1">
    <source>
        <dbReference type="SAM" id="SignalP"/>
    </source>
</evidence>
<evidence type="ECO:0000313" key="3">
    <source>
        <dbReference type="EMBL" id="CAL1161722.1"/>
    </source>
</evidence>
<keyword evidence="4" id="KW-1185">Reference proteome</keyword>
<accession>A0A9P1DEL3</accession>